<proteinExistence type="predicted"/>
<dbReference type="EMBL" id="JAUUDS010000003">
    <property type="protein sequence ID" value="MDP1027366.1"/>
    <property type="molecule type" value="Genomic_DNA"/>
</dbReference>
<evidence type="ECO:0000313" key="1">
    <source>
        <dbReference type="EMBL" id="MDP1027366.1"/>
    </source>
</evidence>
<accession>A0ABT9EKB1</accession>
<protein>
    <submittedName>
        <fullName evidence="1">Uncharacterized protein</fullName>
    </submittedName>
</protein>
<comment type="caution">
    <text evidence="1">The sequence shown here is derived from an EMBL/GenBank/DDBJ whole genome shotgun (WGS) entry which is preliminary data.</text>
</comment>
<dbReference type="Proteomes" id="UP001230685">
    <property type="component" value="Unassembled WGS sequence"/>
</dbReference>
<evidence type="ECO:0000313" key="2">
    <source>
        <dbReference type="Proteomes" id="UP001230685"/>
    </source>
</evidence>
<dbReference type="RefSeq" id="WP_305173070.1">
    <property type="nucleotide sequence ID" value="NZ_JAUUDS010000003.1"/>
</dbReference>
<reference evidence="1 2" key="1">
    <citation type="submission" date="2023-07" db="EMBL/GenBank/DDBJ databases">
        <authorList>
            <person name="Kim M.K."/>
        </authorList>
    </citation>
    <scope>NUCLEOTIDE SEQUENCE [LARGE SCALE GENOMIC DNA]</scope>
    <source>
        <strain evidence="1 2">KR1UV-12</strain>
    </source>
</reference>
<keyword evidence="2" id="KW-1185">Reference proteome</keyword>
<sequence length="65" mass="7044">MASPISKSDPAAGWQGRFMSHDDFTARLAARRALMGEPAMPRNAGNRRTESKCALLRALDDLGAK</sequence>
<organism evidence="1 2">
    <name type="scientific">Sphingomonas aurea</name>
    <dbReference type="NCBI Taxonomy" id="3063994"/>
    <lineage>
        <taxon>Bacteria</taxon>
        <taxon>Pseudomonadati</taxon>
        <taxon>Pseudomonadota</taxon>
        <taxon>Alphaproteobacteria</taxon>
        <taxon>Sphingomonadales</taxon>
        <taxon>Sphingomonadaceae</taxon>
        <taxon>Sphingomonas</taxon>
    </lineage>
</organism>
<gene>
    <name evidence="1" type="ORF">Q5H91_09085</name>
</gene>
<name>A0ABT9EKB1_9SPHN</name>